<dbReference type="HAMAP" id="MF_01477">
    <property type="entry name" value="Iojap_RsfS"/>
    <property type="match status" value="1"/>
</dbReference>
<dbReference type="Proteomes" id="UP000187404">
    <property type="component" value="Unassembled WGS sequence"/>
</dbReference>
<dbReference type="PANTHER" id="PTHR21043:SF0">
    <property type="entry name" value="MITOCHONDRIAL ASSEMBLY OF RIBOSOMAL LARGE SUBUNIT PROTEIN 1"/>
    <property type="match status" value="1"/>
</dbReference>
<keyword evidence="4" id="KW-1185">Reference proteome</keyword>
<dbReference type="SUPFAM" id="SSF81301">
    <property type="entry name" value="Nucleotidyltransferase"/>
    <property type="match status" value="1"/>
</dbReference>
<dbReference type="GO" id="GO:0090071">
    <property type="term" value="P:negative regulation of ribosome biogenesis"/>
    <property type="evidence" value="ECO:0007669"/>
    <property type="project" value="UniProtKB-UniRule"/>
</dbReference>
<reference evidence="3 4" key="1">
    <citation type="journal article" date="2016" name="Appl. Environ. Microbiol.">
        <title>Function and Phylogeny of Bacterial Butyryl Coenzyme A:Acetate Transferases and Their Diversity in the Proximal Colon of Swine.</title>
        <authorList>
            <person name="Trachsel J."/>
            <person name="Bayles D.O."/>
            <person name="Looft T."/>
            <person name="Levine U.Y."/>
            <person name="Allen H.K."/>
        </authorList>
    </citation>
    <scope>NUCLEOTIDE SEQUENCE [LARGE SCALE GENOMIC DNA]</scope>
    <source>
        <strain evidence="3 4">68-3-10</strain>
    </source>
</reference>
<dbReference type="NCBIfam" id="TIGR00090">
    <property type="entry name" value="rsfS_iojap_ybeB"/>
    <property type="match status" value="1"/>
</dbReference>
<dbReference type="GO" id="GO:0017148">
    <property type="term" value="P:negative regulation of translation"/>
    <property type="evidence" value="ECO:0007669"/>
    <property type="project" value="UniProtKB-UniRule"/>
</dbReference>
<dbReference type="GO" id="GO:0005737">
    <property type="term" value="C:cytoplasm"/>
    <property type="evidence" value="ECO:0007669"/>
    <property type="project" value="UniProtKB-SubCell"/>
</dbReference>
<comment type="subcellular location">
    <subcellularLocation>
        <location evidence="2">Cytoplasm</location>
    </subcellularLocation>
</comment>
<comment type="function">
    <text evidence="2">Functions as a ribosomal silencing factor. Interacts with ribosomal protein uL14 (rplN), blocking formation of intersubunit bridge B8. Prevents association of the 30S and 50S ribosomal subunits and the formation of functional ribosomes, thus repressing translation.</text>
</comment>
<comment type="caution">
    <text evidence="3">The sequence shown here is derived from an EMBL/GenBank/DDBJ whole genome shotgun (WGS) entry which is preliminary data.</text>
</comment>
<sequence length="115" mass="12668">MENKEFAMQAAEVLNQKKGIGIKVIDIAGKSSFADYLIVASGGSDRQVAALSDAVEDHFEALGVTPRSIAGKNNTGWVLMDYGDVIVNIFNPELRERYNLEQVWGDCSFVEIKDQ</sequence>
<dbReference type="STRING" id="1261640.BHK98_01320"/>
<dbReference type="PANTHER" id="PTHR21043">
    <property type="entry name" value="IOJAP SUPERFAMILY ORTHOLOG"/>
    <property type="match status" value="1"/>
</dbReference>
<dbReference type="InterPro" id="IPR043519">
    <property type="entry name" value="NT_sf"/>
</dbReference>
<dbReference type="OrthoDB" id="9793681at2"/>
<gene>
    <name evidence="2" type="primary">rsfS</name>
    <name evidence="3" type="ORF">BHK98_01320</name>
</gene>
<keyword evidence="2" id="KW-0678">Repressor</keyword>
<dbReference type="GO" id="GO:0042256">
    <property type="term" value="P:cytosolic ribosome assembly"/>
    <property type="evidence" value="ECO:0007669"/>
    <property type="project" value="UniProtKB-UniRule"/>
</dbReference>
<comment type="similarity">
    <text evidence="1 2">Belongs to the Iojap/RsfS family.</text>
</comment>
<accession>A0A1Q9JF63</accession>
<evidence type="ECO:0000313" key="4">
    <source>
        <dbReference type="Proteomes" id="UP000187404"/>
    </source>
</evidence>
<dbReference type="Gene3D" id="3.30.460.10">
    <property type="entry name" value="Beta Polymerase, domain 2"/>
    <property type="match status" value="1"/>
</dbReference>
<evidence type="ECO:0000256" key="1">
    <source>
        <dbReference type="ARBA" id="ARBA00010574"/>
    </source>
</evidence>
<dbReference type="Pfam" id="PF02410">
    <property type="entry name" value="RsfS"/>
    <property type="match status" value="1"/>
</dbReference>
<proteinExistence type="inferred from homology"/>
<comment type="subunit">
    <text evidence="2">Interacts with ribosomal protein uL14 (rplN).</text>
</comment>
<dbReference type="AlphaFoldDB" id="A0A1Q9JF63"/>
<keyword evidence="2" id="KW-0810">Translation regulation</keyword>
<dbReference type="GO" id="GO:0043023">
    <property type="term" value="F:ribosomal large subunit binding"/>
    <property type="evidence" value="ECO:0007669"/>
    <property type="project" value="TreeGrafter"/>
</dbReference>
<dbReference type="EMBL" id="MJIE01000001">
    <property type="protein sequence ID" value="OLR54838.1"/>
    <property type="molecule type" value="Genomic_DNA"/>
</dbReference>
<keyword evidence="2" id="KW-0963">Cytoplasm</keyword>
<evidence type="ECO:0000313" key="3">
    <source>
        <dbReference type="EMBL" id="OLR54838.1"/>
    </source>
</evidence>
<organism evidence="3 4">
    <name type="scientific">Hornefia porci</name>
    <dbReference type="NCBI Taxonomy" id="2652292"/>
    <lineage>
        <taxon>Bacteria</taxon>
        <taxon>Bacillati</taxon>
        <taxon>Bacillota</taxon>
        <taxon>Clostridia</taxon>
        <taxon>Peptostreptococcales</taxon>
        <taxon>Anaerovoracaceae</taxon>
        <taxon>Hornefia</taxon>
    </lineage>
</organism>
<dbReference type="InterPro" id="IPR004394">
    <property type="entry name" value="Iojap/RsfS/C7orf30"/>
</dbReference>
<dbReference type="RefSeq" id="WP_075711857.1">
    <property type="nucleotide sequence ID" value="NZ_MJIE01000001.1"/>
</dbReference>
<evidence type="ECO:0000256" key="2">
    <source>
        <dbReference type="HAMAP-Rule" id="MF_01477"/>
    </source>
</evidence>
<protein>
    <recommendedName>
        <fullName evidence="2">Ribosomal silencing factor RsfS</fullName>
    </recommendedName>
</protein>
<name>A0A1Q9JF63_9FIRM</name>